<keyword evidence="1" id="KW-0479">Metal-binding</keyword>
<reference evidence="3 4" key="1">
    <citation type="submission" date="2024-09" db="EMBL/GenBank/DDBJ databases">
        <authorList>
            <person name="Sun Q."/>
            <person name="Mori K."/>
        </authorList>
    </citation>
    <scope>NUCLEOTIDE SEQUENCE [LARGE SCALE GENOMIC DNA]</scope>
    <source>
        <strain evidence="3 4">TISTR 1856</strain>
    </source>
</reference>
<accession>A0ABV5LP16</accession>
<dbReference type="SUPFAM" id="SSF53800">
    <property type="entry name" value="Chelatase"/>
    <property type="match status" value="1"/>
</dbReference>
<evidence type="ECO:0000313" key="3">
    <source>
        <dbReference type="EMBL" id="MFB9375835.1"/>
    </source>
</evidence>
<proteinExistence type="predicted"/>
<dbReference type="RefSeq" id="WP_380139835.1">
    <property type="nucleotide sequence ID" value="NZ_JBHLUI010000012.1"/>
</dbReference>
<protein>
    <submittedName>
        <fullName evidence="3">Sirohydrochlorin chelatase</fullName>
    </submittedName>
</protein>
<dbReference type="Gene3D" id="3.40.50.1400">
    <property type="match status" value="2"/>
</dbReference>
<sequence>MSEPVLIGCSHGTRSATGQQTVDALRAAVAAARPELDVRAAHVDVHGPELPDVVAGVVAEGRTGIVVPLLLSTGYHVKVDIAEAIAGTRGAVVAAPTLGPDPVLDRIVVSRLEEALGHPVTELDGEIVLAAAGSSNPRAAADVEAAVRALVELTGAPVRAGYFSAQEPTVADAVAAARARGAARVAVASYLLAPGVFSARLDAAGADAVAAPFGPHPALVELVLQRYDEARAAFLSPVD</sequence>
<dbReference type="InterPro" id="IPR002762">
    <property type="entry name" value="CbiX-like"/>
</dbReference>
<dbReference type="InterPro" id="IPR050963">
    <property type="entry name" value="Sirohydro_Cobaltochel/CbiX"/>
</dbReference>
<keyword evidence="2" id="KW-0456">Lyase</keyword>
<evidence type="ECO:0000256" key="2">
    <source>
        <dbReference type="ARBA" id="ARBA00023239"/>
    </source>
</evidence>
<keyword evidence="4" id="KW-1185">Reference proteome</keyword>
<evidence type="ECO:0000256" key="1">
    <source>
        <dbReference type="ARBA" id="ARBA00022723"/>
    </source>
</evidence>
<dbReference type="PANTHER" id="PTHR33542:SF5">
    <property type="entry name" value="FERROCHELATASE CHE1"/>
    <property type="match status" value="1"/>
</dbReference>
<dbReference type="CDD" id="cd03416">
    <property type="entry name" value="CbiX_SirB_N"/>
    <property type="match status" value="1"/>
</dbReference>
<dbReference type="EMBL" id="JBHMDM010000001">
    <property type="protein sequence ID" value="MFB9375835.1"/>
    <property type="molecule type" value="Genomic_DNA"/>
</dbReference>
<gene>
    <name evidence="3" type="ORF">ACFFVI_02530</name>
</gene>
<dbReference type="PANTHER" id="PTHR33542">
    <property type="entry name" value="SIROHYDROCHLORIN FERROCHELATASE, CHLOROPLASTIC"/>
    <property type="match status" value="1"/>
</dbReference>
<dbReference type="Proteomes" id="UP001589748">
    <property type="component" value="Unassembled WGS sequence"/>
</dbReference>
<organism evidence="3 4">
    <name type="scientific">Kineococcus gynurae</name>
    <dbReference type="NCBI Taxonomy" id="452979"/>
    <lineage>
        <taxon>Bacteria</taxon>
        <taxon>Bacillati</taxon>
        <taxon>Actinomycetota</taxon>
        <taxon>Actinomycetes</taxon>
        <taxon>Kineosporiales</taxon>
        <taxon>Kineosporiaceae</taxon>
        <taxon>Kineococcus</taxon>
    </lineage>
</organism>
<evidence type="ECO:0000313" key="4">
    <source>
        <dbReference type="Proteomes" id="UP001589748"/>
    </source>
</evidence>
<dbReference type="Pfam" id="PF01903">
    <property type="entry name" value="CbiX"/>
    <property type="match status" value="2"/>
</dbReference>
<comment type="caution">
    <text evidence="3">The sequence shown here is derived from an EMBL/GenBank/DDBJ whole genome shotgun (WGS) entry which is preliminary data.</text>
</comment>
<name>A0ABV5LP16_9ACTN</name>